<dbReference type="SUPFAM" id="SSF50249">
    <property type="entry name" value="Nucleic acid-binding proteins"/>
    <property type="match status" value="1"/>
</dbReference>
<dbReference type="HOGENOM" id="CLU_2105240_0_0_6"/>
<dbReference type="InterPro" id="IPR003512">
    <property type="entry name" value="Phage_M13_G5P_DNA-bd"/>
</dbReference>
<evidence type="ECO:0000256" key="3">
    <source>
        <dbReference type="ARBA" id="ARBA00030596"/>
    </source>
</evidence>
<evidence type="ECO:0000313" key="4">
    <source>
        <dbReference type="EMBL" id="EGI15956.1"/>
    </source>
</evidence>
<dbReference type="Proteomes" id="UP000004710">
    <property type="component" value="Unassembled WGS sequence"/>
</dbReference>
<dbReference type="InterPro" id="IPR012340">
    <property type="entry name" value="NA-bd_OB-fold"/>
</dbReference>
<dbReference type="RefSeq" id="WP_001240831.1">
    <property type="nucleotide sequence ID" value="NZ_GL883910.1"/>
</dbReference>
<dbReference type="GO" id="GO:0006260">
    <property type="term" value="P:DNA replication"/>
    <property type="evidence" value="ECO:0007669"/>
    <property type="project" value="UniProtKB-KW"/>
</dbReference>
<dbReference type="Pfam" id="PF02303">
    <property type="entry name" value="Phage_DNA_bind"/>
    <property type="match status" value="1"/>
</dbReference>
<organism evidence="4 5">
    <name type="scientific">Escherichia coli M605</name>
    <dbReference type="NCBI Taxonomy" id="656417"/>
    <lineage>
        <taxon>Bacteria</taxon>
        <taxon>Pseudomonadati</taxon>
        <taxon>Pseudomonadota</taxon>
        <taxon>Gammaproteobacteria</taxon>
        <taxon>Enterobacterales</taxon>
        <taxon>Enterobacteriaceae</taxon>
        <taxon>Escherichia</taxon>
    </lineage>
</organism>
<proteinExistence type="predicted"/>
<dbReference type="Gene3D" id="2.40.50.140">
    <property type="entry name" value="Nucleic acid-binding proteins"/>
    <property type="match status" value="1"/>
</dbReference>
<dbReference type="GO" id="GO:0003697">
    <property type="term" value="F:single-stranded DNA binding"/>
    <property type="evidence" value="ECO:0007669"/>
    <property type="project" value="InterPro"/>
</dbReference>
<dbReference type="AlphaFoldDB" id="F4SZ74"/>
<evidence type="ECO:0000256" key="1">
    <source>
        <dbReference type="ARBA" id="ARBA00022705"/>
    </source>
</evidence>
<accession>F4SZ74</accession>
<name>F4SZ74_ECOLX</name>
<protein>
    <recommendedName>
        <fullName evidence="3">Single-stranded DNA-binding protein</fullName>
    </recommendedName>
</protein>
<evidence type="ECO:0000256" key="2">
    <source>
        <dbReference type="ARBA" id="ARBA00023125"/>
    </source>
</evidence>
<evidence type="ECO:0000313" key="5">
    <source>
        <dbReference type="Proteomes" id="UP000004710"/>
    </source>
</evidence>
<sequence>MAMINIDERYLVIIEFEEDDVRVDSFEYEKKDKKTGQVKVDSLGVPVKGVMCSQVGLVKLGRQLIECKVPLDEGQPPYAAGKYLIHPSSYAVGDFGSLEFAFKLILIPLSDSKIK</sequence>
<gene>
    <name evidence="4" type="ORF">ECIG_03649</name>
</gene>
<keyword evidence="2 4" id="KW-0238">DNA-binding</keyword>
<reference evidence="4 5" key="1">
    <citation type="submission" date="2010-01" db="EMBL/GenBank/DDBJ databases">
        <title>The Genome Sequence of Escherichia coli M605.</title>
        <authorList>
            <consortium name="The Broad Institute Genome Sequencing Platform"/>
            <consortium name="The Broad Institute Genome Sequencing Center for Infectious Disease"/>
            <person name="Feldgarden M."/>
            <person name="Gordon D.M."/>
            <person name="Johnson J.R."/>
            <person name="Johnston B.D."/>
            <person name="Young S."/>
            <person name="Zeng Q."/>
            <person name="Koehrsen M."/>
            <person name="Alvarado L."/>
            <person name="Berlin A.M."/>
            <person name="Borenstein D."/>
            <person name="Chapman S.B."/>
            <person name="Chen Z."/>
            <person name="Engels R."/>
            <person name="Freedman E."/>
            <person name="Gellesch M."/>
            <person name="Goldberg J."/>
            <person name="Griggs A."/>
            <person name="Gujja S."/>
            <person name="Heilman E.R."/>
            <person name="Heiman D.I."/>
            <person name="Hepburn T.A."/>
            <person name="Howarth C."/>
            <person name="Jen D."/>
            <person name="Larson L."/>
            <person name="Lewis B."/>
            <person name="Mehta T."/>
            <person name="Park D."/>
            <person name="Pearson M."/>
            <person name="Richards J."/>
            <person name="Roberts A."/>
            <person name="Saif S."/>
            <person name="Shea T.D."/>
            <person name="Shenoy N."/>
            <person name="Sisk P."/>
            <person name="Stolte C."/>
            <person name="Sykes S.N."/>
            <person name="Walk T."/>
            <person name="White J."/>
            <person name="Yandava C."/>
            <person name="Haas B."/>
            <person name="Henn M.R."/>
            <person name="Nusbaum C."/>
            <person name="Birren B."/>
        </authorList>
    </citation>
    <scope>NUCLEOTIDE SEQUENCE [LARGE SCALE GENOMIC DNA]</scope>
    <source>
        <strain evidence="4 5">M605</strain>
    </source>
</reference>
<dbReference type="EMBL" id="GL883910">
    <property type="protein sequence ID" value="EGI15956.1"/>
    <property type="molecule type" value="Genomic_DNA"/>
</dbReference>
<keyword evidence="1" id="KW-0235">DNA replication</keyword>